<dbReference type="PRINTS" id="PR00368">
    <property type="entry name" value="FADPNR"/>
</dbReference>
<evidence type="ECO:0000256" key="1">
    <source>
        <dbReference type="ARBA" id="ARBA00001974"/>
    </source>
</evidence>
<dbReference type="Proteomes" id="UP000635316">
    <property type="component" value="Unassembled WGS sequence"/>
</dbReference>
<dbReference type="SUPFAM" id="SSF55424">
    <property type="entry name" value="FAD/NAD-linked reductases, dimerisation (C-terminal) domain"/>
    <property type="match status" value="1"/>
</dbReference>
<dbReference type="EMBL" id="JAENGP010000012">
    <property type="protein sequence ID" value="MBK1781801.1"/>
    <property type="molecule type" value="Genomic_DNA"/>
</dbReference>
<feature type="domain" description="FAD/NAD(P)-binding" evidence="6">
    <location>
        <begin position="9"/>
        <end position="322"/>
    </location>
</feature>
<dbReference type="PRINTS" id="PR00411">
    <property type="entry name" value="PNDRDTASEI"/>
</dbReference>
<comment type="similarity">
    <text evidence="2">Belongs to the class-I pyridine nucleotide-disulfide oxidoreductase family.</text>
</comment>
<reference evidence="7 8" key="1">
    <citation type="submission" date="2020-12" db="EMBL/GenBank/DDBJ databases">
        <authorList>
            <person name="Lu T."/>
            <person name="Wang Q."/>
            <person name="Han X."/>
        </authorList>
    </citation>
    <scope>NUCLEOTIDE SEQUENCE [LARGE SCALE GENOMIC DNA]</scope>
    <source>
        <strain evidence="7 8">WQ 585</strain>
    </source>
</reference>
<dbReference type="InterPro" id="IPR001100">
    <property type="entry name" value="Pyr_nuc-diS_OxRdtase"/>
</dbReference>
<dbReference type="InterPro" id="IPR004099">
    <property type="entry name" value="Pyr_nucl-diS_OxRdtase_dimer"/>
</dbReference>
<gene>
    <name evidence="7" type="ORF">JHL22_11285</name>
</gene>
<evidence type="ECO:0000256" key="3">
    <source>
        <dbReference type="ARBA" id="ARBA00022630"/>
    </source>
</evidence>
<evidence type="ECO:0000313" key="7">
    <source>
        <dbReference type="EMBL" id="MBK1781801.1"/>
    </source>
</evidence>
<comment type="caution">
    <text evidence="7">The sequence shown here is derived from an EMBL/GenBank/DDBJ whole genome shotgun (WGS) entry which is preliminary data.</text>
</comment>
<evidence type="ECO:0000256" key="2">
    <source>
        <dbReference type="ARBA" id="ARBA00007532"/>
    </source>
</evidence>
<dbReference type="EC" id="1.8.1.4" evidence="7"/>
<dbReference type="InterPro" id="IPR016156">
    <property type="entry name" value="FAD/NAD-linked_Rdtase_dimer_sf"/>
</dbReference>
<dbReference type="PIRSF" id="PIRSF000350">
    <property type="entry name" value="Mercury_reductase_MerA"/>
    <property type="match status" value="1"/>
</dbReference>
<evidence type="ECO:0000259" key="5">
    <source>
        <dbReference type="Pfam" id="PF02852"/>
    </source>
</evidence>
<sequence length="472" mass="50631">MDQKTIQTDVAIIGAGTAGLYALREVRRANKQFVLIDKGPLGTTCARVGCMPSKLALHEGALQKRQQNTENKTNTFDADKLNKTWARLQEQRDFFANRASKAATSAAKDQLLTGNARFLTPTTLEVSNAGQITLVQAKKVIIANGSRPAIPAWLDPVLEHTISTDELFELKELPSSIGILGLGAIGMEMGLALSRLGIKVVGADLSPAIAGIADPHINEQAIARFSQEMELWLGQPTAVSLADKGVLLQSGNRQAKVDLLLAALGRRPNLDALNLQAAGFPLNEKGIPAFNPHTMQITGLPVFLAGDCTGSKTLMHEASAEGSIAGFNAVQDNPVCFKRMQSLGIAFSDPDVFSVGETLGNLKEHNTITGKAQGTNNGRARVLHEENSLLHIYADAQSGTLLGAAGMTARGEHLAHLLAWAIQRQETAASLLQMPFYHPVLEEMIQSALQDIVRQMPVQSPYPFGLSVLNCN</sequence>
<protein>
    <submittedName>
        <fullName evidence="7">Dihydrolipoyl dehydrogenase</fullName>
        <ecNumber evidence="7">1.8.1.4</ecNumber>
    </submittedName>
</protein>
<evidence type="ECO:0000313" key="8">
    <source>
        <dbReference type="Proteomes" id="UP000635316"/>
    </source>
</evidence>
<dbReference type="PANTHER" id="PTHR43014">
    <property type="entry name" value="MERCURIC REDUCTASE"/>
    <property type="match status" value="1"/>
</dbReference>
<dbReference type="Gene3D" id="3.30.390.30">
    <property type="match status" value="1"/>
</dbReference>
<dbReference type="RefSeq" id="WP_200237390.1">
    <property type="nucleotide sequence ID" value="NZ_JAENGP010000012.1"/>
</dbReference>
<dbReference type="SUPFAM" id="SSF51905">
    <property type="entry name" value="FAD/NAD(P)-binding domain"/>
    <property type="match status" value="1"/>
</dbReference>
<organism evidence="7 8">
    <name type="scientific">Advenella mandrilli</name>
    <dbReference type="NCBI Taxonomy" id="2800330"/>
    <lineage>
        <taxon>Bacteria</taxon>
        <taxon>Pseudomonadati</taxon>
        <taxon>Pseudomonadota</taxon>
        <taxon>Betaproteobacteria</taxon>
        <taxon>Burkholderiales</taxon>
        <taxon>Alcaligenaceae</taxon>
    </lineage>
</organism>
<dbReference type="Pfam" id="PF07992">
    <property type="entry name" value="Pyr_redox_2"/>
    <property type="match status" value="1"/>
</dbReference>
<accession>A0ABS1ECZ1</accession>
<feature type="domain" description="Pyridine nucleotide-disulphide oxidoreductase dimerisation" evidence="5">
    <location>
        <begin position="345"/>
        <end position="448"/>
    </location>
</feature>
<evidence type="ECO:0000256" key="4">
    <source>
        <dbReference type="ARBA" id="ARBA00022827"/>
    </source>
</evidence>
<dbReference type="NCBIfam" id="NF004939">
    <property type="entry name" value="PRK06292.1-1"/>
    <property type="match status" value="1"/>
</dbReference>
<name>A0ABS1ECZ1_9BURK</name>
<keyword evidence="7" id="KW-0560">Oxidoreductase</keyword>
<dbReference type="InterPro" id="IPR036188">
    <property type="entry name" value="FAD/NAD-bd_sf"/>
</dbReference>
<dbReference type="PANTHER" id="PTHR43014:SF4">
    <property type="entry name" value="PYRIDINE NUCLEOTIDE-DISULFIDE OXIDOREDUCTASE RCLA-RELATED"/>
    <property type="match status" value="1"/>
</dbReference>
<comment type="cofactor">
    <cofactor evidence="1">
        <name>FAD</name>
        <dbReference type="ChEBI" id="CHEBI:57692"/>
    </cofactor>
</comment>
<dbReference type="GO" id="GO:0004148">
    <property type="term" value="F:dihydrolipoyl dehydrogenase (NADH) activity"/>
    <property type="evidence" value="ECO:0007669"/>
    <property type="project" value="UniProtKB-EC"/>
</dbReference>
<dbReference type="Pfam" id="PF02852">
    <property type="entry name" value="Pyr_redox_dim"/>
    <property type="match status" value="1"/>
</dbReference>
<keyword evidence="3" id="KW-0285">Flavoprotein</keyword>
<dbReference type="Gene3D" id="3.50.50.60">
    <property type="entry name" value="FAD/NAD(P)-binding domain"/>
    <property type="match status" value="2"/>
</dbReference>
<dbReference type="InterPro" id="IPR023753">
    <property type="entry name" value="FAD/NAD-binding_dom"/>
</dbReference>
<evidence type="ECO:0000259" key="6">
    <source>
        <dbReference type="Pfam" id="PF07992"/>
    </source>
</evidence>
<keyword evidence="8" id="KW-1185">Reference proteome</keyword>
<keyword evidence="4" id="KW-0274">FAD</keyword>
<proteinExistence type="inferred from homology"/>